<dbReference type="PANTHER" id="PTHR24567:SF26">
    <property type="entry name" value="REGULATORY PROTEIN YEIL"/>
    <property type="match status" value="1"/>
</dbReference>
<dbReference type="SMART" id="SM00419">
    <property type="entry name" value="HTH_CRP"/>
    <property type="match status" value="1"/>
</dbReference>
<organism evidence="6 7">
    <name type="scientific">Desulfotignum phosphitoxidans DSM 13687</name>
    <dbReference type="NCBI Taxonomy" id="1286635"/>
    <lineage>
        <taxon>Bacteria</taxon>
        <taxon>Pseudomonadati</taxon>
        <taxon>Thermodesulfobacteriota</taxon>
        <taxon>Desulfobacteria</taxon>
        <taxon>Desulfobacterales</taxon>
        <taxon>Desulfobacteraceae</taxon>
        <taxon>Desulfotignum</taxon>
    </lineage>
</organism>
<dbReference type="AlphaFoldDB" id="S0G6B0"/>
<dbReference type="GO" id="GO:0003700">
    <property type="term" value="F:DNA-binding transcription factor activity"/>
    <property type="evidence" value="ECO:0007669"/>
    <property type="project" value="TreeGrafter"/>
</dbReference>
<accession>S0G6B0</accession>
<feature type="domain" description="Cyclic nucleotide-binding" evidence="4">
    <location>
        <begin position="25"/>
        <end position="145"/>
    </location>
</feature>
<evidence type="ECO:0000256" key="3">
    <source>
        <dbReference type="ARBA" id="ARBA00023163"/>
    </source>
</evidence>
<evidence type="ECO:0000256" key="1">
    <source>
        <dbReference type="ARBA" id="ARBA00023015"/>
    </source>
</evidence>
<dbReference type="InterPro" id="IPR014710">
    <property type="entry name" value="RmlC-like_jellyroll"/>
</dbReference>
<dbReference type="GO" id="GO:0005829">
    <property type="term" value="C:cytosol"/>
    <property type="evidence" value="ECO:0007669"/>
    <property type="project" value="TreeGrafter"/>
</dbReference>
<dbReference type="InterPro" id="IPR000595">
    <property type="entry name" value="cNMP-bd_dom"/>
</dbReference>
<dbReference type="PROSITE" id="PS51063">
    <property type="entry name" value="HTH_CRP_2"/>
    <property type="match status" value="1"/>
</dbReference>
<dbReference type="Gene3D" id="1.10.10.10">
    <property type="entry name" value="Winged helix-like DNA-binding domain superfamily/Winged helix DNA-binding domain"/>
    <property type="match status" value="1"/>
</dbReference>
<proteinExistence type="predicted"/>
<dbReference type="GO" id="GO:0003677">
    <property type="term" value="F:DNA binding"/>
    <property type="evidence" value="ECO:0007669"/>
    <property type="project" value="UniProtKB-KW"/>
</dbReference>
<keyword evidence="7" id="KW-1185">Reference proteome</keyword>
<sequence>MTCLCKQIAGNDIELSPTCIGNLWIFQGLAPDDVQALAKEALRKKMKKGDTVFMQGDTANEVFLIKGGRIKLTKVLEDGTELMLDLRKAGDFVGENMFSEEGEYPVSAVCMEDTLTCGFTRSQFEELVLNNPTVGLQVIKTLSERISWLTTRVGNLAVTNIEDRLYKVLCNVAKEHGEQRPQGVMIQFPLTHEDLSFLIGTHRVTVTRAMKALKETGKIILENRRLILPSLAIS</sequence>
<evidence type="ECO:0000313" key="6">
    <source>
        <dbReference type="EMBL" id="EMS81559.1"/>
    </source>
</evidence>
<evidence type="ECO:0000259" key="5">
    <source>
        <dbReference type="PROSITE" id="PS51063"/>
    </source>
</evidence>
<gene>
    <name evidence="6" type="primary">crp</name>
    <name evidence="6" type="ORF">Dpo_1c07000</name>
</gene>
<dbReference type="InterPro" id="IPR050397">
    <property type="entry name" value="Env_Response_Regulators"/>
</dbReference>
<evidence type="ECO:0000313" key="7">
    <source>
        <dbReference type="Proteomes" id="UP000014216"/>
    </source>
</evidence>
<dbReference type="EMBL" id="APJX01000001">
    <property type="protein sequence ID" value="EMS81559.1"/>
    <property type="molecule type" value="Genomic_DNA"/>
</dbReference>
<feature type="domain" description="HTH crp-type" evidence="5">
    <location>
        <begin position="159"/>
        <end position="232"/>
    </location>
</feature>
<dbReference type="OrthoDB" id="5415223at2"/>
<dbReference type="CDD" id="cd00038">
    <property type="entry name" value="CAP_ED"/>
    <property type="match status" value="1"/>
</dbReference>
<dbReference type="InterPro" id="IPR036388">
    <property type="entry name" value="WH-like_DNA-bd_sf"/>
</dbReference>
<evidence type="ECO:0000259" key="4">
    <source>
        <dbReference type="PROSITE" id="PS50042"/>
    </source>
</evidence>
<dbReference type="Pfam" id="PF00027">
    <property type="entry name" value="cNMP_binding"/>
    <property type="match status" value="1"/>
</dbReference>
<dbReference type="SMART" id="SM00100">
    <property type="entry name" value="cNMP"/>
    <property type="match status" value="1"/>
</dbReference>
<dbReference type="InterPro" id="IPR018490">
    <property type="entry name" value="cNMP-bd_dom_sf"/>
</dbReference>
<reference evidence="6 7" key="1">
    <citation type="journal article" date="2013" name="Genome Announc.">
        <title>Draft Genome Sequence of Desulfotignum phosphitoxidans DSM 13687 Strain FiPS-3.</title>
        <authorList>
            <person name="Poehlein A."/>
            <person name="Daniel R."/>
            <person name="Simeonova D.D."/>
        </authorList>
    </citation>
    <scope>NUCLEOTIDE SEQUENCE [LARGE SCALE GENOMIC DNA]</scope>
    <source>
        <strain evidence="6 7">DSM 13687</strain>
    </source>
</reference>
<dbReference type="SUPFAM" id="SSF51206">
    <property type="entry name" value="cAMP-binding domain-like"/>
    <property type="match status" value="1"/>
</dbReference>
<dbReference type="InterPro" id="IPR036390">
    <property type="entry name" value="WH_DNA-bd_sf"/>
</dbReference>
<dbReference type="InterPro" id="IPR012318">
    <property type="entry name" value="HTH_CRP"/>
</dbReference>
<dbReference type="Pfam" id="PF13545">
    <property type="entry name" value="HTH_Crp_2"/>
    <property type="match status" value="1"/>
</dbReference>
<dbReference type="RefSeq" id="WP_006964306.1">
    <property type="nucleotide sequence ID" value="NZ_APJX01000001.1"/>
</dbReference>
<keyword evidence="3" id="KW-0804">Transcription</keyword>
<evidence type="ECO:0000256" key="2">
    <source>
        <dbReference type="ARBA" id="ARBA00023125"/>
    </source>
</evidence>
<dbReference type="SUPFAM" id="SSF46785">
    <property type="entry name" value="Winged helix' DNA-binding domain"/>
    <property type="match status" value="1"/>
</dbReference>
<keyword evidence="1" id="KW-0805">Transcription regulation</keyword>
<dbReference type="PANTHER" id="PTHR24567">
    <property type="entry name" value="CRP FAMILY TRANSCRIPTIONAL REGULATORY PROTEIN"/>
    <property type="match status" value="1"/>
</dbReference>
<dbReference type="Gene3D" id="2.60.120.10">
    <property type="entry name" value="Jelly Rolls"/>
    <property type="match status" value="1"/>
</dbReference>
<protein>
    <submittedName>
        <fullName evidence="6">Transcriptional catabolite regulator, Crp/Fnr family</fullName>
    </submittedName>
</protein>
<comment type="caution">
    <text evidence="6">The sequence shown here is derived from an EMBL/GenBank/DDBJ whole genome shotgun (WGS) entry which is preliminary data.</text>
</comment>
<keyword evidence="2" id="KW-0238">DNA-binding</keyword>
<dbReference type="Proteomes" id="UP000014216">
    <property type="component" value="Unassembled WGS sequence"/>
</dbReference>
<dbReference type="PROSITE" id="PS50042">
    <property type="entry name" value="CNMP_BINDING_3"/>
    <property type="match status" value="1"/>
</dbReference>
<name>S0G6B0_9BACT</name>